<feature type="transmembrane region" description="Helical" evidence="3">
    <location>
        <begin position="847"/>
        <end position="868"/>
    </location>
</feature>
<keyword evidence="4" id="KW-0732">Signal</keyword>
<dbReference type="InterPro" id="IPR001466">
    <property type="entry name" value="Beta-lactam-related"/>
</dbReference>
<evidence type="ECO:0000256" key="1">
    <source>
        <dbReference type="ARBA" id="ARBA00022801"/>
    </source>
</evidence>
<dbReference type="InterPro" id="IPR050789">
    <property type="entry name" value="Diverse_Enzym_Activities"/>
</dbReference>
<evidence type="ECO:0000256" key="3">
    <source>
        <dbReference type="SAM" id="Phobius"/>
    </source>
</evidence>
<dbReference type="PANTHER" id="PTHR43283">
    <property type="entry name" value="BETA-LACTAMASE-RELATED"/>
    <property type="match status" value="1"/>
</dbReference>
<name>A0ABT2GS93_9MICO</name>
<evidence type="ECO:0000313" key="6">
    <source>
        <dbReference type="EMBL" id="MCS5717784.1"/>
    </source>
</evidence>
<feature type="signal peptide" evidence="4">
    <location>
        <begin position="1"/>
        <end position="27"/>
    </location>
</feature>
<evidence type="ECO:0000256" key="2">
    <source>
        <dbReference type="SAM" id="MobiDB-lite"/>
    </source>
</evidence>
<dbReference type="SUPFAM" id="SSF49452">
    <property type="entry name" value="Starch-binding domain-like"/>
    <property type="match status" value="1"/>
</dbReference>
<sequence length="875" mass="93210">MKPSRLLALAAAAAIGASVLTVTPSFAADATNLTVHYYKPGGDYQHAITTAAVGGTAGQRTDSSVDDFGSVDTFTFPGEQADAYLGFTMTEDAAFPDDRRIVRADGGTAEAWVVDGDARAYEAPQLIDPSLLVKRDRKAYVAVEDLTDLVGLTFSYGKNGYLFDGAATGTADILTVHRDRDYFEIDVNRDRIGSNVTGNMLNDYTDLVFDDVDGFAEGGKYYLSFGAVEKLFQVRTLVKGDSAFLLHPQFAAHDQLETADPESVGFSPDKLAELDDYIQAQVDDGGPAVAVVVTKDGKVVKNSAYGYAKKYGTTVVDGEIQPATLLPESEWEPATTDTLFDLASNSKMYATNYAIQRLVSQGELDLDRTLQSFPGWQNFTDADSVYTGKWTVGGPGGITAVRTGKETVTIRDILHHNGGLIPDPEYPNRASAGDLWYQTDDADDRTGIIDVISKTPLMYTPRTTFAYSDVDFMILGLLVEQITGKRLDQYLQDEFYGPLGLEHTMYRPLDHGIDPSQIAATELNGNTRDGNISFGALPDGSPVPMRHYTLQGEVHDEKAYYSMAGVAGHAGLFSNTADMAVLTQLMLNGGIYGDQQFFSQDVAQQFTTPFSLNPATVDSATIGLGWRVHSKSASAYYYFNWGPSRSTYGHQGWTGTLTIIDPLNQMTITILTNMRHSPVVSPPNGFEGAQYPVADLVPISAHVYRALNGESTQYNPIASVSPVDGVTVANGTSEQDAIAALSPTTSVTDADGATHTVGLSWALADYDASTAGRYDAVGRFSLPVGVTQSDPETELSVTATVTVEEAAVTLPTVPPTGPGTSPGSDPGAPDSTGGAQASGGDLANTGLAIGGWAALALLAAALGAAILVRRRRASH</sequence>
<keyword evidence="3" id="KW-0472">Membrane</keyword>
<dbReference type="Pfam" id="PF00144">
    <property type="entry name" value="Beta-lactamase"/>
    <property type="match status" value="1"/>
</dbReference>
<dbReference type="NCBIfam" id="NF002968">
    <property type="entry name" value="PRK03642.1"/>
    <property type="match status" value="1"/>
</dbReference>
<gene>
    <name evidence="6" type="primary">pbp4b</name>
    <name evidence="6" type="ORF">N1027_06505</name>
</gene>
<dbReference type="InterPro" id="IPR012338">
    <property type="entry name" value="Beta-lactam/transpept-like"/>
</dbReference>
<dbReference type="Gene3D" id="3.40.710.10">
    <property type="entry name" value="DD-peptidase/beta-lactamase superfamily"/>
    <property type="match status" value="1"/>
</dbReference>
<keyword evidence="3" id="KW-0812">Transmembrane</keyword>
<dbReference type="PANTHER" id="PTHR43283:SF11">
    <property type="entry name" value="BETA-LACTAMASE-RELATED DOMAIN-CONTAINING PROTEIN"/>
    <property type="match status" value="1"/>
</dbReference>
<comment type="caution">
    <text evidence="6">The sequence shown here is derived from an EMBL/GenBank/DDBJ whole genome shotgun (WGS) entry which is preliminary data.</text>
</comment>
<evidence type="ECO:0000256" key="4">
    <source>
        <dbReference type="SAM" id="SignalP"/>
    </source>
</evidence>
<feature type="domain" description="Beta-lactamase-related" evidence="5">
    <location>
        <begin position="274"/>
        <end position="678"/>
    </location>
</feature>
<evidence type="ECO:0000313" key="7">
    <source>
        <dbReference type="Proteomes" id="UP001165584"/>
    </source>
</evidence>
<organism evidence="6 7">
    <name type="scientific">Herbiconiux aconitum</name>
    <dbReference type="NCBI Taxonomy" id="2970913"/>
    <lineage>
        <taxon>Bacteria</taxon>
        <taxon>Bacillati</taxon>
        <taxon>Actinomycetota</taxon>
        <taxon>Actinomycetes</taxon>
        <taxon>Micrococcales</taxon>
        <taxon>Microbacteriaceae</taxon>
        <taxon>Herbiconiux</taxon>
    </lineage>
</organism>
<evidence type="ECO:0000259" key="5">
    <source>
        <dbReference type="Pfam" id="PF00144"/>
    </source>
</evidence>
<dbReference type="EMBL" id="JANLCM010000001">
    <property type="protein sequence ID" value="MCS5717784.1"/>
    <property type="molecule type" value="Genomic_DNA"/>
</dbReference>
<dbReference type="InterPro" id="IPR013784">
    <property type="entry name" value="Carb-bd-like_fold"/>
</dbReference>
<protein>
    <submittedName>
        <fullName evidence="6">Penicillin binding protein PBP4B</fullName>
    </submittedName>
</protein>
<accession>A0ABT2GS93</accession>
<reference evidence="6" key="1">
    <citation type="submission" date="2022-08" db="EMBL/GenBank/DDBJ databases">
        <authorList>
            <person name="Deng Y."/>
            <person name="Han X.-F."/>
            <person name="Zhang Y.-Q."/>
        </authorList>
    </citation>
    <scope>NUCLEOTIDE SEQUENCE</scope>
    <source>
        <strain evidence="6">CPCC 205763</strain>
    </source>
</reference>
<keyword evidence="7" id="KW-1185">Reference proteome</keyword>
<feature type="compositionally biased region" description="Low complexity" evidence="2">
    <location>
        <begin position="818"/>
        <end position="834"/>
    </location>
</feature>
<dbReference type="RefSeq" id="WP_259506324.1">
    <property type="nucleotide sequence ID" value="NZ_JANLCM010000001.1"/>
</dbReference>
<keyword evidence="3" id="KW-1133">Transmembrane helix</keyword>
<dbReference type="Proteomes" id="UP001165584">
    <property type="component" value="Unassembled WGS sequence"/>
</dbReference>
<feature type="chain" id="PRO_5046861178" evidence="4">
    <location>
        <begin position="28"/>
        <end position="875"/>
    </location>
</feature>
<dbReference type="SUPFAM" id="SSF56601">
    <property type="entry name" value="beta-lactamase/transpeptidase-like"/>
    <property type="match status" value="1"/>
</dbReference>
<proteinExistence type="predicted"/>
<dbReference type="Gene3D" id="2.60.40.1110">
    <property type="match status" value="1"/>
</dbReference>
<feature type="region of interest" description="Disordered" evidence="2">
    <location>
        <begin position="808"/>
        <end position="839"/>
    </location>
</feature>
<keyword evidence="1" id="KW-0378">Hydrolase</keyword>